<proteinExistence type="predicted"/>
<dbReference type="AlphaFoldDB" id="A0A8H7QU18"/>
<sequence>MNGVNRKLPEGVVVIDCSNITEDLQYATEFACPGCYELFKNLDALDSHVTIEHGQGEDVTFNQDEAFTSFSRFSHISAEPVSTDTELIATVSLHQAIESLYPEHSNTDNLMITNIITIVVTALTTPSQHQRISDVNTRGIKRVKLDTSVETAVIQSTECIHLNKISKDIGFNEIIRKSTYHQLLAFEKYSFVTEEHLDLLNGHWRKRSFV</sequence>
<keyword evidence="3" id="KW-1185">Reference proteome</keyword>
<reference evidence="2" key="1">
    <citation type="submission" date="2020-12" db="EMBL/GenBank/DDBJ databases">
        <title>Metabolic potential, ecology and presence of endohyphal bacteria is reflected in genomic diversity of Mucoromycotina.</title>
        <authorList>
            <person name="Muszewska A."/>
            <person name="Okrasinska A."/>
            <person name="Steczkiewicz K."/>
            <person name="Drgas O."/>
            <person name="Orlowska M."/>
            <person name="Perlinska-Lenart U."/>
            <person name="Aleksandrzak-Piekarczyk T."/>
            <person name="Szatraj K."/>
            <person name="Zielenkiewicz U."/>
            <person name="Pilsyk S."/>
            <person name="Malc E."/>
            <person name="Mieczkowski P."/>
            <person name="Kruszewska J.S."/>
            <person name="Biernat P."/>
            <person name="Pawlowska J."/>
        </authorList>
    </citation>
    <scope>NUCLEOTIDE SEQUENCE</scope>
    <source>
        <strain evidence="2">WA0000017839</strain>
    </source>
</reference>
<dbReference type="EMBL" id="JAEPRD010000114">
    <property type="protein sequence ID" value="KAG2198280.1"/>
    <property type="molecule type" value="Genomic_DNA"/>
</dbReference>
<dbReference type="OrthoDB" id="10481523at2759"/>
<accession>A0A8H7QU18</accession>
<feature type="domain" description="C2H2-type" evidence="1">
    <location>
        <begin position="32"/>
        <end position="53"/>
    </location>
</feature>
<dbReference type="PROSITE" id="PS00028">
    <property type="entry name" value="ZINC_FINGER_C2H2_1"/>
    <property type="match status" value="1"/>
</dbReference>
<dbReference type="Proteomes" id="UP000603453">
    <property type="component" value="Unassembled WGS sequence"/>
</dbReference>
<dbReference type="InterPro" id="IPR013087">
    <property type="entry name" value="Znf_C2H2_type"/>
</dbReference>
<protein>
    <recommendedName>
        <fullName evidence="1">C2H2-type domain-containing protein</fullName>
    </recommendedName>
</protein>
<gene>
    <name evidence="2" type="ORF">INT47_004364</name>
</gene>
<evidence type="ECO:0000313" key="3">
    <source>
        <dbReference type="Proteomes" id="UP000603453"/>
    </source>
</evidence>
<organism evidence="2 3">
    <name type="scientific">Mucor saturninus</name>
    <dbReference type="NCBI Taxonomy" id="64648"/>
    <lineage>
        <taxon>Eukaryota</taxon>
        <taxon>Fungi</taxon>
        <taxon>Fungi incertae sedis</taxon>
        <taxon>Mucoromycota</taxon>
        <taxon>Mucoromycotina</taxon>
        <taxon>Mucoromycetes</taxon>
        <taxon>Mucorales</taxon>
        <taxon>Mucorineae</taxon>
        <taxon>Mucoraceae</taxon>
        <taxon>Mucor</taxon>
    </lineage>
</organism>
<comment type="caution">
    <text evidence="2">The sequence shown here is derived from an EMBL/GenBank/DDBJ whole genome shotgun (WGS) entry which is preliminary data.</text>
</comment>
<name>A0A8H7QU18_9FUNG</name>
<evidence type="ECO:0000259" key="1">
    <source>
        <dbReference type="PROSITE" id="PS00028"/>
    </source>
</evidence>
<evidence type="ECO:0000313" key="2">
    <source>
        <dbReference type="EMBL" id="KAG2198280.1"/>
    </source>
</evidence>